<organism evidence="1 2">
    <name type="scientific">Austropuccinia psidii MF-1</name>
    <dbReference type="NCBI Taxonomy" id="1389203"/>
    <lineage>
        <taxon>Eukaryota</taxon>
        <taxon>Fungi</taxon>
        <taxon>Dikarya</taxon>
        <taxon>Basidiomycota</taxon>
        <taxon>Pucciniomycotina</taxon>
        <taxon>Pucciniomycetes</taxon>
        <taxon>Pucciniales</taxon>
        <taxon>Sphaerophragmiaceae</taxon>
        <taxon>Austropuccinia</taxon>
    </lineage>
</organism>
<accession>A0A9Q3KUP2</accession>
<dbReference type="Proteomes" id="UP000765509">
    <property type="component" value="Unassembled WGS sequence"/>
</dbReference>
<sequence length="146" mass="16570">MASTACGPWITAHGPYATVCGPWAIEAPFGLNPMRPKGAKGPDHQLPRLRWVHLSHIWSQNGHKRPSGPKMAKNSMDTIFQSMASDNHQRAPTQLPERFLLTLKGRFLFPQCTPYSRFHKWCIYGIIYYYAPFLLSNPIMNFSGPN</sequence>
<dbReference type="EMBL" id="AVOT02128525">
    <property type="protein sequence ID" value="MBW0587873.1"/>
    <property type="molecule type" value="Genomic_DNA"/>
</dbReference>
<protein>
    <submittedName>
        <fullName evidence="1">Uncharacterized protein</fullName>
    </submittedName>
</protein>
<proteinExistence type="predicted"/>
<comment type="caution">
    <text evidence="1">The sequence shown here is derived from an EMBL/GenBank/DDBJ whole genome shotgun (WGS) entry which is preliminary data.</text>
</comment>
<reference evidence="1" key="1">
    <citation type="submission" date="2021-03" db="EMBL/GenBank/DDBJ databases">
        <title>Draft genome sequence of rust myrtle Austropuccinia psidii MF-1, a brazilian biotype.</title>
        <authorList>
            <person name="Quecine M.C."/>
            <person name="Pachon D.M.R."/>
            <person name="Bonatelli M.L."/>
            <person name="Correr F.H."/>
            <person name="Franceschini L.M."/>
            <person name="Leite T.F."/>
            <person name="Margarido G.R.A."/>
            <person name="Almeida C.A."/>
            <person name="Ferrarezi J.A."/>
            <person name="Labate C.A."/>
        </authorList>
    </citation>
    <scope>NUCLEOTIDE SEQUENCE</scope>
    <source>
        <strain evidence="1">MF-1</strain>
    </source>
</reference>
<dbReference type="AlphaFoldDB" id="A0A9Q3KUP2"/>
<keyword evidence="2" id="KW-1185">Reference proteome</keyword>
<evidence type="ECO:0000313" key="2">
    <source>
        <dbReference type="Proteomes" id="UP000765509"/>
    </source>
</evidence>
<gene>
    <name evidence="1" type="ORF">O181_127588</name>
</gene>
<evidence type="ECO:0000313" key="1">
    <source>
        <dbReference type="EMBL" id="MBW0587873.1"/>
    </source>
</evidence>
<name>A0A9Q3KUP2_9BASI</name>